<proteinExistence type="predicted"/>
<accession>A0ABS7MTT6</accession>
<protein>
    <submittedName>
        <fullName evidence="1">Uncharacterized protein</fullName>
    </submittedName>
</protein>
<organism evidence="1 2">
    <name type="scientific">Gymnodinialimonas phycosphaerae</name>
    <dbReference type="NCBI Taxonomy" id="2841589"/>
    <lineage>
        <taxon>Bacteria</taxon>
        <taxon>Pseudomonadati</taxon>
        <taxon>Pseudomonadota</taxon>
        <taxon>Alphaproteobacteria</taxon>
        <taxon>Rhodobacterales</taxon>
        <taxon>Paracoccaceae</taxon>
        <taxon>Gymnodinialimonas</taxon>
    </lineage>
</organism>
<keyword evidence="2" id="KW-1185">Reference proteome</keyword>
<dbReference type="Proteomes" id="UP000693972">
    <property type="component" value="Unassembled WGS sequence"/>
</dbReference>
<evidence type="ECO:0000313" key="1">
    <source>
        <dbReference type="EMBL" id="MBY4892535.1"/>
    </source>
</evidence>
<gene>
    <name evidence="1" type="ORF">KUL25_07135</name>
</gene>
<reference evidence="1 2" key="1">
    <citation type="submission" date="2021-07" db="EMBL/GenBank/DDBJ databases">
        <title>Karlodiniumbacter phycospheric gen. nov., sp. nov., a phycosphere bacterium isolated from karlodinium veneficum.</title>
        <authorList>
            <person name="Peng Y."/>
            <person name="Jiang L."/>
            <person name="Lee J."/>
        </authorList>
    </citation>
    <scope>NUCLEOTIDE SEQUENCE [LARGE SCALE GENOMIC DNA]</scope>
    <source>
        <strain evidence="1 2">N5</strain>
    </source>
</reference>
<comment type="caution">
    <text evidence="1">The sequence shown here is derived from an EMBL/GenBank/DDBJ whole genome shotgun (WGS) entry which is preliminary data.</text>
</comment>
<dbReference type="EMBL" id="JAIMBW010000001">
    <property type="protein sequence ID" value="MBY4892535.1"/>
    <property type="molecule type" value="Genomic_DNA"/>
</dbReference>
<name>A0ABS7MTT6_9RHOB</name>
<evidence type="ECO:0000313" key="2">
    <source>
        <dbReference type="Proteomes" id="UP000693972"/>
    </source>
</evidence>
<sequence length="116" mass="12967">MIARLRAAWRKAPWLMSAFALALALTLYFGTRMTMSAIYWADPRHIDQDIAGWMSPGYIAMSWDVPREVMIAAIGQDPSPGRPHRLEEIASARGVPLATLIEQIEAAIQSYRNAQP</sequence>
<dbReference type="RefSeq" id="WP_257892320.1">
    <property type="nucleotide sequence ID" value="NZ_JAIMBW010000001.1"/>
</dbReference>